<evidence type="ECO:0000313" key="1">
    <source>
        <dbReference type="EMBL" id="SPQ00701.1"/>
    </source>
</evidence>
<gene>
    <name evidence="1" type="ORF">NBG4_300008</name>
</gene>
<keyword evidence="2" id="KW-1185">Reference proteome</keyword>
<dbReference type="AlphaFoldDB" id="A0A2U3QH21"/>
<reference evidence="2" key="1">
    <citation type="submission" date="2018-03" db="EMBL/GenBank/DDBJ databases">
        <authorList>
            <person name="Zecchin S."/>
        </authorList>
    </citation>
    <scope>NUCLEOTIDE SEQUENCE [LARGE SCALE GENOMIC DNA]</scope>
</reference>
<dbReference type="EMBL" id="OUUY01000076">
    <property type="protein sequence ID" value="SPQ00701.1"/>
    <property type="molecule type" value="Genomic_DNA"/>
</dbReference>
<evidence type="ECO:0000313" key="2">
    <source>
        <dbReference type="Proteomes" id="UP000245125"/>
    </source>
</evidence>
<name>A0A2U3QH21_9BACT</name>
<proteinExistence type="predicted"/>
<sequence length="69" mass="7512">MAKSDSVNNKGVKWSLFSSVIFDPDIFSALALESKGCLASTGKYGADKKRFTGCTLFLFLHEIDNSFGV</sequence>
<organism evidence="1 2">
    <name type="scientific">Candidatus Sulfobium mesophilum</name>
    <dbReference type="NCBI Taxonomy" id="2016548"/>
    <lineage>
        <taxon>Bacteria</taxon>
        <taxon>Pseudomonadati</taxon>
        <taxon>Nitrospirota</taxon>
        <taxon>Nitrospiria</taxon>
        <taxon>Nitrospirales</taxon>
        <taxon>Nitrospiraceae</taxon>
        <taxon>Candidatus Sulfobium</taxon>
    </lineage>
</organism>
<protein>
    <submittedName>
        <fullName evidence="1">Uncharacterized protein</fullName>
    </submittedName>
</protein>
<dbReference type="Proteomes" id="UP000245125">
    <property type="component" value="Unassembled WGS sequence"/>
</dbReference>
<accession>A0A2U3QH21</accession>